<keyword evidence="2" id="KW-1185">Reference proteome</keyword>
<evidence type="ECO:0000313" key="2">
    <source>
        <dbReference type="Proteomes" id="UP001217089"/>
    </source>
</evidence>
<accession>A0ABQ9F0K9</accession>
<dbReference type="EMBL" id="JARBDR010000640">
    <property type="protein sequence ID" value="KAJ8310096.1"/>
    <property type="molecule type" value="Genomic_DNA"/>
</dbReference>
<sequence>MCYYYYCCLYYYAWWYGHNYCHNGGTSFYNGTQYICLCNQGWDPTTCCQSEINKDPCDDVNTELKSLELRTSSTPNIGLCDQNLTEKWYKAYGYEMITRDPGSNRCGSKNPIYLTGTIPNDTDVHNLTACLRDQEDACTTNLSVLVKKCDADTIFYLSPSPTSNSTYCFDQVDMSDKATTWTASSMHMRFNMTWSNTATPKPGIVYRCDFRFSTGNLWYKIKWYINDIKVAESEYVQKDSVGIAENTTLTEKYIEAYGVTIKCSVTAAYSAMSPPGAETKSPGFYAGMKLHTPSISIERGKSGIIIMEPTIPYGCPSYSKYFVCKTRILMSDPQARNQCDKSQIVITSTQNDRYGLEMEGGLITNTEWFENELWRKNYTFTIKHREEDQRYIPRKTSFY</sequence>
<name>A0ABQ9F0K9_TEGGR</name>
<reference evidence="1 2" key="1">
    <citation type="submission" date="2022-12" db="EMBL/GenBank/DDBJ databases">
        <title>Chromosome-level genome of Tegillarca granosa.</title>
        <authorList>
            <person name="Kim J."/>
        </authorList>
    </citation>
    <scope>NUCLEOTIDE SEQUENCE [LARGE SCALE GENOMIC DNA]</scope>
    <source>
        <strain evidence="1">Teg-2019</strain>
        <tissue evidence="1">Adductor muscle</tissue>
    </source>
</reference>
<comment type="caution">
    <text evidence="1">The sequence shown here is derived from an EMBL/GenBank/DDBJ whole genome shotgun (WGS) entry which is preliminary data.</text>
</comment>
<protein>
    <recommendedName>
        <fullName evidence="3">Sushi domain-containing protein</fullName>
    </recommendedName>
</protein>
<proteinExistence type="predicted"/>
<evidence type="ECO:0000313" key="1">
    <source>
        <dbReference type="EMBL" id="KAJ8310096.1"/>
    </source>
</evidence>
<evidence type="ECO:0008006" key="3">
    <source>
        <dbReference type="Google" id="ProtNLM"/>
    </source>
</evidence>
<organism evidence="1 2">
    <name type="scientific">Tegillarca granosa</name>
    <name type="common">Malaysian cockle</name>
    <name type="synonym">Anadara granosa</name>
    <dbReference type="NCBI Taxonomy" id="220873"/>
    <lineage>
        <taxon>Eukaryota</taxon>
        <taxon>Metazoa</taxon>
        <taxon>Spiralia</taxon>
        <taxon>Lophotrochozoa</taxon>
        <taxon>Mollusca</taxon>
        <taxon>Bivalvia</taxon>
        <taxon>Autobranchia</taxon>
        <taxon>Pteriomorphia</taxon>
        <taxon>Arcoida</taxon>
        <taxon>Arcoidea</taxon>
        <taxon>Arcidae</taxon>
        <taxon>Tegillarca</taxon>
    </lineage>
</organism>
<dbReference type="Proteomes" id="UP001217089">
    <property type="component" value="Unassembled WGS sequence"/>
</dbReference>
<gene>
    <name evidence="1" type="ORF">KUTeg_011961</name>
</gene>